<evidence type="ECO:0000256" key="1">
    <source>
        <dbReference type="ARBA" id="ARBA00022737"/>
    </source>
</evidence>
<keyword evidence="3" id="KW-0175">Coiled coil</keyword>
<organism evidence="5 6">
    <name type="scientific">Brachionus plicatilis</name>
    <name type="common">Marine rotifer</name>
    <name type="synonym">Brachionus muelleri</name>
    <dbReference type="NCBI Taxonomy" id="10195"/>
    <lineage>
        <taxon>Eukaryota</taxon>
        <taxon>Metazoa</taxon>
        <taxon>Spiralia</taxon>
        <taxon>Gnathifera</taxon>
        <taxon>Rotifera</taxon>
        <taxon>Eurotatoria</taxon>
        <taxon>Monogononta</taxon>
        <taxon>Pseudotrocha</taxon>
        <taxon>Ploima</taxon>
        <taxon>Brachionidae</taxon>
        <taxon>Brachionus</taxon>
    </lineage>
</organism>
<gene>
    <name evidence="5" type="ORF">BpHYR1_012792</name>
</gene>
<feature type="compositionally biased region" description="Basic and acidic residues" evidence="4">
    <location>
        <begin position="155"/>
        <end position="183"/>
    </location>
</feature>
<evidence type="ECO:0000256" key="2">
    <source>
        <dbReference type="ARBA" id="ARBA00022803"/>
    </source>
</evidence>
<dbReference type="PANTHER" id="PTHR15081:SF1">
    <property type="entry name" value="NUCLEAR AUTOANTIGENIC SPERM PROTEIN"/>
    <property type="match status" value="1"/>
</dbReference>
<accession>A0A3M7P2Q5</accession>
<dbReference type="STRING" id="10195.A0A3M7P2Q5"/>
<keyword evidence="6" id="KW-1185">Reference proteome</keyword>
<sequence>MQEELSGEQRDERMLAETYYQLGLAQQFSNQLTEANESYKKSINIVQLRIEKLNGKLSQIGEGDDAQLEKNTLNEEIKELEVLLPEMNAKLEELNEQGKETENLIKEAKECFMNSVEEKLGQATTDGEIKDITGLVKSKRKISSSEDSVGIKKTRLSEANEEKAPCEEENKQGEKEMETEINKENVPMAETTEAPVEKIAVDEPVAAAEVPVEEQPVPTA</sequence>
<dbReference type="EMBL" id="REGN01014065">
    <property type="protein sequence ID" value="RMZ93110.1"/>
    <property type="molecule type" value="Genomic_DNA"/>
</dbReference>
<dbReference type="GO" id="GO:0042393">
    <property type="term" value="F:histone binding"/>
    <property type="evidence" value="ECO:0007669"/>
    <property type="project" value="TreeGrafter"/>
</dbReference>
<keyword evidence="2" id="KW-0802">TPR repeat</keyword>
<feature type="coiled-coil region" evidence="3">
    <location>
        <begin position="63"/>
        <end position="111"/>
    </location>
</feature>
<proteinExistence type="predicted"/>
<dbReference type="GO" id="GO:0034080">
    <property type="term" value="P:CENP-A containing chromatin assembly"/>
    <property type="evidence" value="ECO:0007669"/>
    <property type="project" value="TreeGrafter"/>
</dbReference>
<dbReference type="AlphaFoldDB" id="A0A3M7P2Q5"/>
<evidence type="ECO:0000313" key="6">
    <source>
        <dbReference type="Proteomes" id="UP000276133"/>
    </source>
</evidence>
<dbReference type="Proteomes" id="UP000276133">
    <property type="component" value="Unassembled WGS sequence"/>
</dbReference>
<name>A0A3M7P2Q5_BRAPC</name>
<dbReference type="InterPro" id="IPR051730">
    <property type="entry name" value="NASP-like"/>
</dbReference>
<dbReference type="GO" id="GO:0005654">
    <property type="term" value="C:nucleoplasm"/>
    <property type="evidence" value="ECO:0007669"/>
    <property type="project" value="TreeGrafter"/>
</dbReference>
<feature type="region of interest" description="Disordered" evidence="4">
    <location>
        <begin position="141"/>
        <end position="191"/>
    </location>
</feature>
<keyword evidence="1" id="KW-0677">Repeat</keyword>
<evidence type="ECO:0000313" key="5">
    <source>
        <dbReference type="EMBL" id="RMZ93110.1"/>
    </source>
</evidence>
<evidence type="ECO:0000256" key="4">
    <source>
        <dbReference type="SAM" id="MobiDB-lite"/>
    </source>
</evidence>
<reference evidence="5 6" key="1">
    <citation type="journal article" date="2018" name="Sci. Rep.">
        <title>Genomic signatures of local adaptation to the degree of environmental predictability in rotifers.</title>
        <authorList>
            <person name="Franch-Gras L."/>
            <person name="Hahn C."/>
            <person name="Garcia-Roger E.M."/>
            <person name="Carmona M.J."/>
            <person name="Serra M."/>
            <person name="Gomez A."/>
        </authorList>
    </citation>
    <scope>NUCLEOTIDE SEQUENCE [LARGE SCALE GENOMIC DNA]</scope>
    <source>
        <strain evidence="5">HYR1</strain>
    </source>
</reference>
<protein>
    <submittedName>
        <fullName evidence="5">Nuclear autoantigenic sperm</fullName>
    </submittedName>
</protein>
<dbReference type="GO" id="GO:0006335">
    <property type="term" value="P:DNA replication-dependent chromatin assembly"/>
    <property type="evidence" value="ECO:0007669"/>
    <property type="project" value="TreeGrafter"/>
</dbReference>
<comment type="caution">
    <text evidence="5">The sequence shown here is derived from an EMBL/GenBank/DDBJ whole genome shotgun (WGS) entry which is preliminary data.</text>
</comment>
<dbReference type="PANTHER" id="PTHR15081">
    <property type="entry name" value="NUCLEAR AUTOANTIGENIC SPERM PROTEIN NASP -RELATED"/>
    <property type="match status" value="1"/>
</dbReference>
<evidence type="ECO:0000256" key="3">
    <source>
        <dbReference type="SAM" id="Coils"/>
    </source>
</evidence>
<dbReference type="OrthoDB" id="5587616at2759"/>